<evidence type="ECO:0000256" key="1">
    <source>
        <dbReference type="ARBA" id="ARBA00005791"/>
    </source>
</evidence>
<dbReference type="Gene3D" id="3.40.30.10">
    <property type="entry name" value="Glutaredoxin"/>
    <property type="match status" value="1"/>
</dbReference>
<evidence type="ECO:0000256" key="7">
    <source>
        <dbReference type="SAM" id="Phobius"/>
    </source>
</evidence>
<dbReference type="Pfam" id="PF13462">
    <property type="entry name" value="Thioredoxin_4"/>
    <property type="match status" value="2"/>
</dbReference>
<dbReference type="PANTHER" id="PTHR13887">
    <property type="entry name" value="GLUTATHIONE S-TRANSFERASE KAPPA"/>
    <property type="match status" value="1"/>
</dbReference>
<sequence length="263" mass="28487">MEEHNHSAEHHNIEHTHHQKSQNSSQQIAGAIIIAGVIIAGAVLLKGNTTGTTATGNGVFANITLAKVDKNDRTLGNTKAKVALVLYEDFQCPFCGAISGLMSDTDAIKYLKDRVPDWTPLMTGVDEYIKNGSVLYVYRDWAFLGPESVKSAEAARCAGDQGKFWEYHDYLYTHQNGENEGVFADPKLKSFAKELGLNSADFDKCLDESKYAQAVAESKAEGDVAGVTGTPKGFILKNGKITATIDGAESWTTIKPKIDSALK</sequence>
<dbReference type="InterPro" id="IPR036249">
    <property type="entry name" value="Thioredoxin-like_sf"/>
</dbReference>
<proteinExistence type="inferred from homology"/>
<dbReference type="PANTHER" id="PTHR13887:SF14">
    <property type="entry name" value="DISULFIDE BOND FORMATION PROTEIN D"/>
    <property type="match status" value="1"/>
</dbReference>
<feature type="domain" description="Thioredoxin-like fold" evidence="8">
    <location>
        <begin position="70"/>
        <end position="99"/>
    </location>
</feature>
<accession>A0A1F6V536</accession>
<evidence type="ECO:0000259" key="8">
    <source>
        <dbReference type="Pfam" id="PF13462"/>
    </source>
</evidence>
<feature type="region of interest" description="Disordered" evidence="6">
    <location>
        <begin position="1"/>
        <end position="22"/>
    </location>
</feature>
<feature type="compositionally biased region" description="Basic and acidic residues" evidence="6">
    <location>
        <begin position="1"/>
        <end position="16"/>
    </location>
</feature>
<dbReference type="Proteomes" id="UP000178700">
    <property type="component" value="Unassembled WGS sequence"/>
</dbReference>
<protein>
    <recommendedName>
        <fullName evidence="8">Thioredoxin-like fold domain-containing protein</fullName>
    </recommendedName>
</protein>
<dbReference type="EMBL" id="MFTJ01000036">
    <property type="protein sequence ID" value="OGI64820.1"/>
    <property type="molecule type" value="Genomic_DNA"/>
</dbReference>
<dbReference type="GO" id="GO:0016491">
    <property type="term" value="F:oxidoreductase activity"/>
    <property type="evidence" value="ECO:0007669"/>
    <property type="project" value="UniProtKB-KW"/>
</dbReference>
<evidence type="ECO:0000256" key="5">
    <source>
        <dbReference type="ARBA" id="ARBA00023284"/>
    </source>
</evidence>
<organism evidence="9 10">
    <name type="scientific">Candidatus Nomurabacteria bacterium RIFCSPHIGHO2_01_FULL_39_10</name>
    <dbReference type="NCBI Taxonomy" id="1801733"/>
    <lineage>
        <taxon>Bacteria</taxon>
        <taxon>Candidatus Nomuraibacteriota</taxon>
    </lineage>
</organism>
<keyword evidence="3" id="KW-0560">Oxidoreductase</keyword>
<evidence type="ECO:0000313" key="9">
    <source>
        <dbReference type="EMBL" id="OGI64820.1"/>
    </source>
</evidence>
<evidence type="ECO:0000256" key="2">
    <source>
        <dbReference type="ARBA" id="ARBA00022729"/>
    </source>
</evidence>
<keyword evidence="5" id="KW-0676">Redox-active center</keyword>
<keyword evidence="7" id="KW-1133">Transmembrane helix</keyword>
<keyword evidence="7" id="KW-0812">Transmembrane</keyword>
<evidence type="ECO:0000313" key="10">
    <source>
        <dbReference type="Proteomes" id="UP000178700"/>
    </source>
</evidence>
<comment type="caution">
    <text evidence="9">The sequence shown here is derived from an EMBL/GenBank/DDBJ whole genome shotgun (WGS) entry which is preliminary data.</text>
</comment>
<comment type="similarity">
    <text evidence="1">Belongs to the thioredoxin family. DsbA subfamily.</text>
</comment>
<evidence type="ECO:0000256" key="6">
    <source>
        <dbReference type="SAM" id="MobiDB-lite"/>
    </source>
</evidence>
<evidence type="ECO:0000256" key="4">
    <source>
        <dbReference type="ARBA" id="ARBA00023157"/>
    </source>
</evidence>
<feature type="domain" description="Thioredoxin-like fold" evidence="8">
    <location>
        <begin position="126"/>
        <end position="244"/>
    </location>
</feature>
<reference evidence="9 10" key="1">
    <citation type="journal article" date="2016" name="Nat. Commun.">
        <title>Thousands of microbial genomes shed light on interconnected biogeochemical processes in an aquifer system.</title>
        <authorList>
            <person name="Anantharaman K."/>
            <person name="Brown C.T."/>
            <person name="Hug L.A."/>
            <person name="Sharon I."/>
            <person name="Castelle C.J."/>
            <person name="Probst A.J."/>
            <person name="Thomas B.C."/>
            <person name="Singh A."/>
            <person name="Wilkins M.J."/>
            <person name="Karaoz U."/>
            <person name="Brodie E.L."/>
            <person name="Williams K.H."/>
            <person name="Hubbard S.S."/>
            <person name="Banfield J.F."/>
        </authorList>
    </citation>
    <scope>NUCLEOTIDE SEQUENCE [LARGE SCALE GENOMIC DNA]</scope>
</reference>
<feature type="transmembrane region" description="Helical" evidence="7">
    <location>
        <begin position="28"/>
        <end position="45"/>
    </location>
</feature>
<gene>
    <name evidence="9" type="ORF">A2642_02715</name>
</gene>
<dbReference type="InterPro" id="IPR012336">
    <property type="entry name" value="Thioredoxin-like_fold"/>
</dbReference>
<name>A0A1F6V536_9BACT</name>
<keyword evidence="4" id="KW-1015">Disulfide bond</keyword>
<dbReference type="AlphaFoldDB" id="A0A1F6V536"/>
<dbReference type="SUPFAM" id="SSF52833">
    <property type="entry name" value="Thioredoxin-like"/>
    <property type="match status" value="1"/>
</dbReference>
<keyword evidence="2" id="KW-0732">Signal</keyword>
<keyword evidence="7" id="KW-0472">Membrane</keyword>
<evidence type="ECO:0000256" key="3">
    <source>
        <dbReference type="ARBA" id="ARBA00023002"/>
    </source>
</evidence>